<dbReference type="AlphaFoldDB" id="A0A0U3S8M1"/>
<reference evidence="2" key="2">
    <citation type="submission" date="2022-10" db="EMBL/GenBank/DDBJ databases">
        <title>Bacterial isolates recovered from the One Health project in Brazil.</title>
        <authorList>
            <person name="Valiatti T.B."/>
            <person name="Santos F."/>
            <person name="Cayo R."/>
            <person name="Gales A.C."/>
        </authorList>
    </citation>
    <scope>NUCLEOTIDE SEQUENCE</scope>
    <source>
        <strain evidence="2">PVR188</strain>
    </source>
</reference>
<organism evidence="1">
    <name type="scientific">Providencia rettgeri</name>
    <dbReference type="NCBI Taxonomy" id="587"/>
    <lineage>
        <taxon>Bacteria</taxon>
        <taxon>Pseudomonadati</taxon>
        <taxon>Pseudomonadota</taxon>
        <taxon>Gammaproteobacteria</taxon>
        <taxon>Enterobacterales</taxon>
        <taxon>Morganellaceae</taxon>
        <taxon>Providencia</taxon>
    </lineage>
</organism>
<dbReference type="GeneID" id="89492390"/>
<dbReference type="Proteomes" id="UP001159001">
    <property type="component" value="Unassembled WGS sequence"/>
</dbReference>
<dbReference type="RefSeq" id="WP_011039858.1">
    <property type="nucleotide sequence ID" value="NZ_AP022376.1"/>
</dbReference>
<gene>
    <name evidence="1" type="ORF">AOY08_100110</name>
    <name evidence="2" type="ORF">OGX73_21095</name>
</gene>
<dbReference type="EMBL" id="CP012903">
    <property type="protein sequence ID" value="ALV81825.1"/>
    <property type="molecule type" value="Genomic_DNA"/>
</dbReference>
<dbReference type="EMBL" id="JAOWIN010000018">
    <property type="protein sequence ID" value="MDI9095111.1"/>
    <property type="molecule type" value="Genomic_DNA"/>
</dbReference>
<evidence type="ECO:0000313" key="1">
    <source>
        <dbReference type="EMBL" id="ALV81825.1"/>
    </source>
</evidence>
<reference evidence="1" key="1">
    <citation type="submission" date="2015-10" db="EMBL/GenBank/DDBJ databases">
        <title>Colistin resistant Pseudomonas aeruginosa ST 654 with blaNDM-1 arrives in North America.</title>
        <authorList>
            <person name="Mataseje L.F."/>
            <person name="Peirano G."/>
            <person name="Church D.L."/>
            <person name="Conly J."/>
            <person name="Mulvey M.R."/>
            <person name="Pitout J.D."/>
        </authorList>
    </citation>
    <scope>NUCLEOTIDE SEQUENCE</scope>
    <source>
        <strain evidence="1">N15-01091</strain>
        <plasmid evidence="1">pNDM15-1091</plasmid>
    </source>
</reference>
<name>A0A0U3S8M1_PRORE</name>
<evidence type="ECO:0000313" key="2">
    <source>
        <dbReference type="EMBL" id="MDI9095111.1"/>
    </source>
</evidence>
<keyword evidence="1" id="KW-0614">Plasmid</keyword>
<sequence length="58" mass="6281">MADFASTKATSSFEEWFEQLSLIAELNGDSVGESSGWEDTYNAGTPVDVAYYDAFGSD</sequence>
<protein>
    <submittedName>
        <fullName evidence="1">Uncharacterized protein</fullName>
    </submittedName>
</protein>
<geneLocation type="plasmid" evidence="1">
    <name>pNDM15-1091</name>
</geneLocation>
<proteinExistence type="predicted"/>
<accession>A0A0U3S8M1</accession>